<organism evidence="1 2">
    <name type="scientific">Tilletia indica</name>
    <dbReference type="NCBI Taxonomy" id="43049"/>
    <lineage>
        <taxon>Eukaryota</taxon>
        <taxon>Fungi</taxon>
        <taxon>Dikarya</taxon>
        <taxon>Basidiomycota</taxon>
        <taxon>Ustilaginomycotina</taxon>
        <taxon>Exobasidiomycetes</taxon>
        <taxon>Tilletiales</taxon>
        <taxon>Tilletiaceae</taxon>
        <taxon>Tilletia</taxon>
    </lineage>
</organism>
<reference evidence="1" key="1">
    <citation type="submission" date="2016-04" db="EMBL/GenBank/DDBJ databases">
        <authorList>
            <person name="Nguyen H.D."/>
            <person name="Samba Siva P."/>
            <person name="Cullis J."/>
            <person name="Levesque C.A."/>
            <person name="Hambleton S."/>
        </authorList>
    </citation>
    <scope>NUCLEOTIDE SEQUENCE</scope>
    <source>
        <strain evidence="1">DAOMC 236416</strain>
    </source>
</reference>
<accession>A0A177TCY9</accession>
<dbReference type="Proteomes" id="UP000077521">
    <property type="component" value="Unassembled WGS sequence"/>
</dbReference>
<evidence type="ECO:0000313" key="2">
    <source>
        <dbReference type="Proteomes" id="UP000077521"/>
    </source>
</evidence>
<dbReference type="EMBL" id="LWDF02000274">
    <property type="protein sequence ID" value="KAE8250899.1"/>
    <property type="molecule type" value="Genomic_DNA"/>
</dbReference>
<name>A0A177TCY9_9BASI</name>
<keyword evidence="2" id="KW-1185">Reference proteome</keyword>
<dbReference type="AlphaFoldDB" id="A0A177TCY9"/>
<evidence type="ECO:0000313" key="1">
    <source>
        <dbReference type="EMBL" id="KAE8250899.1"/>
    </source>
</evidence>
<comment type="caution">
    <text evidence="1">The sequence shown here is derived from an EMBL/GenBank/DDBJ whole genome shotgun (WGS) entry which is preliminary data.</text>
</comment>
<reference evidence="1" key="2">
    <citation type="journal article" date="2019" name="IMA Fungus">
        <title>Genome sequencing and comparison of five Tilletia species to identify candidate genes for the detection of regulated species infecting wheat.</title>
        <authorList>
            <person name="Nguyen H.D.T."/>
            <person name="Sultana T."/>
            <person name="Kesanakurti P."/>
            <person name="Hambleton S."/>
        </authorList>
    </citation>
    <scope>NUCLEOTIDE SEQUENCE</scope>
    <source>
        <strain evidence="1">DAOMC 236416</strain>
    </source>
</reference>
<gene>
    <name evidence="1" type="ORF">A4X13_0g4269</name>
</gene>
<protein>
    <submittedName>
        <fullName evidence="1">Uncharacterized protein</fullName>
    </submittedName>
</protein>
<proteinExistence type="predicted"/>
<sequence>MICYAFSAYMEDRTGRGKLLMEGLGRALLHGLRHTMTSTSIHFMGVYSLPPSISKNATGKIGRIYVTIRSSNSSMFPDCYNQGWADRWAGIQIWVEVDGVDERHEVTKVTSNLTGYQTVGLLTPCDQMVRTLEAWQFVREKDSKCQGGGQASPGPRLLEMAPTPNPQPLARFYSKLS</sequence>